<name>A0AAD6Z0X8_9AGAR</name>
<accession>A0AAD6Z0X8</accession>
<evidence type="ECO:0008006" key="4">
    <source>
        <dbReference type="Google" id="ProtNLM"/>
    </source>
</evidence>
<evidence type="ECO:0000256" key="1">
    <source>
        <dbReference type="SAM" id="Coils"/>
    </source>
</evidence>
<gene>
    <name evidence="2" type="ORF">DFH08DRAFT_986798</name>
</gene>
<dbReference type="EMBL" id="JARIHO010000109">
    <property type="protein sequence ID" value="KAJ7302969.1"/>
    <property type="molecule type" value="Genomic_DNA"/>
</dbReference>
<feature type="non-terminal residue" evidence="2">
    <location>
        <position position="130"/>
    </location>
</feature>
<organism evidence="2 3">
    <name type="scientific">Mycena albidolilacea</name>
    <dbReference type="NCBI Taxonomy" id="1033008"/>
    <lineage>
        <taxon>Eukaryota</taxon>
        <taxon>Fungi</taxon>
        <taxon>Dikarya</taxon>
        <taxon>Basidiomycota</taxon>
        <taxon>Agaricomycotina</taxon>
        <taxon>Agaricomycetes</taxon>
        <taxon>Agaricomycetidae</taxon>
        <taxon>Agaricales</taxon>
        <taxon>Marasmiineae</taxon>
        <taxon>Mycenaceae</taxon>
        <taxon>Mycena</taxon>
    </lineage>
</organism>
<feature type="coiled-coil region" evidence="1">
    <location>
        <begin position="68"/>
        <end position="102"/>
    </location>
</feature>
<evidence type="ECO:0000313" key="2">
    <source>
        <dbReference type="EMBL" id="KAJ7302969.1"/>
    </source>
</evidence>
<dbReference type="AlphaFoldDB" id="A0AAD6Z0X8"/>
<reference evidence="2" key="1">
    <citation type="submission" date="2023-03" db="EMBL/GenBank/DDBJ databases">
        <title>Massive genome expansion in bonnet fungi (Mycena s.s.) driven by repeated elements and novel gene families across ecological guilds.</title>
        <authorList>
            <consortium name="Lawrence Berkeley National Laboratory"/>
            <person name="Harder C.B."/>
            <person name="Miyauchi S."/>
            <person name="Viragh M."/>
            <person name="Kuo A."/>
            <person name="Thoen E."/>
            <person name="Andreopoulos B."/>
            <person name="Lu D."/>
            <person name="Skrede I."/>
            <person name="Drula E."/>
            <person name="Henrissat B."/>
            <person name="Morin E."/>
            <person name="Kohler A."/>
            <person name="Barry K."/>
            <person name="LaButti K."/>
            <person name="Morin E."/>
            <person name="Salamov A."/>
            <person name="Lipzen A."/>
            <person name="Mereny Z."/>
            <person name="Hegedus B."/>
            <person name="Baldrian P."/>
            <person name="Stursova M."/>
            <person name="Weitz H."/>
            <person name="Taylor A."/>
            <person name="Grigoriev I.V."/>
            <person name="Nagy L.G."/>
            <person name="Martin F."/>
            <person name="Kauserud H."/>
        </authorList>
    </citation>
    <scope>NUCLEOTIDE SEQUENCE</scope>
    <source>
        <strain evidence="2">CBHHK002</strain>
    </source>
</reference>
<comment type="caution">
    <text evidence="2">The sequence shown here is derived from an EMBL/GenBank/DDBJ whole genome shotgun (WGS) entry which is preliminary data.</text>
</comment>
<keyword evidence="1" id="KW-0175">Coiled coil</keyword>
<keyword evidence="3" id="KW-1185">Reference proteome</keyword>
<proteinExistence type="predicted"/>
<dbReference type="Proteomes" id="UP001218218">
    <property type="component" value="Unassembled WGS sequence"/>
</dbReference>
<evidence type="ECO:0000313" key="3">
    <source>
        <dbReference type="Proteomes" id="UP001218218"/>
    </source>
</evidence>
<sequence length="130" mass="14520">FEAPFERRPLCRNGWQHLSGNDGRGNIPPTPVVKALDISATPGTRHYALLNTNEPPNDSEFAFIHSVISDADARLACLDDEISTLEEKLQQLEEEHASLSSYRTRNKAILSPLRRMPPEVLGEIFSLTLP</sequence>
<protein>
    <recommendedName>
        <fullName evidence="4">F-box domain-containing protein</fullName>
    </recommendedName>
</protein>
<feature type="non-terminal residue" evidence="2">
    <location>
        <position position="1"/>
    </location>
</feature>